<keyword evidence="5" id="KW-0520">NAD</keyword>
<dbReference type="FunFam" id="3.40.50.720:FF:000003">
    <property type="entry name" value="S-(hydroxymethyl)glutathione dehydrogenase"/>
    <property type="match status" value="1"/>
</dbReference>
<dbReference type="InterPro" id="IPR013149">
    <property type="entry name" value="ADH-like_C"/>
</dbReference>
<organism evidence="8 9">
    <name type="scientific">Aquibium carbonis</name>
    <dbReference type="NCBI Taxonomy" id="2495581"/>
    <lineage>
        <taxon>Bacteria</taxon>
        <taxon>Pseudomonadati</taxon>
        <taxon>Pseudomonadota</taxon>
        <taxon>Alphaproteobacteria</taxon>
        <taxon>Hyphomicrobiales</taxon>
        <taxon>Phyllobacteriaceae</taxon>
        <taxon>Aquibium</taxon>
    </lineage>
</organism>
<reference evidence="8 9" key="1">
    <citation type="submission" date="2018-12" db="EMBL/GenBank/DDBJ databases">
        <title>Mesorhizobium carbonis sp. nov., isolated from coal mine water.</title>
        <authorList>
            <person name="Xin W."/>
            <person name="Xu Z."/>
            <person name="Xiang F."/>
            <person name="Zhang J."/>
            <person name="Xi L."/>
            <person name="Liu J."/>
        </authorList>
    </citation>
    <scope>NUCLEOTIDE SEQUENCE [LARGE SCALE GENOMIC DNA]</scope>
    <source>
        <strain evidence="8 9">B2.3</strain>
    </source>
</reference>
<evidence type="ECO:0000256" key="6">
    <source>
        <dbReference type="RuleBase" id="RU361277"/>
    </source>
</evidence>
<dbReference type="GO" id="GO:0005829">
    <property type="term" value="C:cytosol"/>
    <property type="evidence" value="ECO:0007669"/>
    <property type="project" value="TreeGrafter"/>
</dbReference>
<dbReference type="Pfam" id="PF08240">
    <property type="entry name" value="ADH_N"/>
    <property type="match status" value="1"/>
</dbReference>
<evidence type="ECO:0000256" key="1">
    <source>
        <dbReference type="ARBA" id="ARBA00001947"/>
    </source>
</evidence>
<dbReference type="InterPro" id="IPR011032">
    <property type="entry name" value="GroES-like_sf"/>
</dbReference>
<dbReference type="SMART" id="SM00829">
    <property type="entry name" value="PKS_ER"/>
    <property type="match status" value="1"/>
</dbReference>
<dbReference type="Proteomes" id="UP000278398">
    <property type="component" value="Unassembled WGS sequence"/>
</dbReference>
<dbReference type="InterPro" id="IPR020843">
    <property type="entry name" value="ER"/>
</dbReference>
<keyword evidence="2 6" id="KW-0479">Metal-binding</keyword>
<evidence type="ECO:0000313" key="8">
    <source>
        <dbReference type="EMBL" id="RST85216.1"/>
    </source>
</evidence>
<dbReference type="SUPFAM" id="SSF50129">
    <property type="entry name" value="GroES-like"/>
    <property type="match status" value="1"/>
</dbReference>
<protein>
    <submittedName>
        <fullName evidence="8">Zn-dependent alcohol dehydrogenase</fullName>
    </submittedName>
</protein>
<feature type="domain" description="Enoyl reductase (ER)" evidence="7">
    <location>
        <begin position="10"/>
        <end position="359"/>
    </location>
</feature>
<dbReference type="Gene3D" id="3.40.50.720">
    <property type="entry name" value="NAD(P)-binding Rossmann-like Domain"/>
    <property type="match status" value="1"/>
</dbReference>
<dbReference type="OrthoDB" id="9770544at2"/>
<evidence type="ECO:0000259" key="7">
    <source>
        <dbReference type="SMART" id="SM00829"/>
    </source>
</evidence>
<dbReference type="GO" id="GO:0008270">
    <property type="term" value="F:zinc ion binding"/>
    <property type="evidence" value="ECO:0007669"/>
    <property type="project" value="InterPro"/>
</dbReference>
<dbReference type="CDD" id="cd08279">
    <property type="entry name" value="Zn_ADH_class_III"/>
    <property type="match status" value="1"/>
</dbReference>
<dbReference type="SUPFAM" id="SSF51735">
    <property type="entry name" value="NAD(P)-binding Rossmann-fold domains"/>
    <property type="match status" value="1"/>
</dbReference>
<name>A0A3R9YRC3_9HYPH</name>
<comment type="cofactor">
    <cofactor evidence="1 6">
        <name>Zn(2+)</name>
        <dbReference type="ChEBI" id="CHEBI:29105"/>
    </cofactor>
</comment>
<evidence type="ECO:0000256" key="2">
    <source>
        <dbReference type="ARBA" id="ARBA00022723"/>
    </source>
</evidence>
<evidence type="ECO:0000256" key="5">
    <source>
        <dbReference type="ARBA" id="ARBA00023027"/>
    </source>
</evidence>
<dbReference type="EMBL" id="RWKW01000062">
    <property type="protein sequence ID" value="RST85216.1"/>
    <property type="molecule type" value="Genomic_DNA"/>
</dbReference>
<dbReference type="InterPro" id="IPR013154">
    <property type="entry name" value="ADH-like_N"/>
</dbReference>
<evidence type="ECO:0000256" key="4">
    <source>
        <dbReference type="ARBA" id="ARBA00023002"/>
    </source>
</evidence>
<proteinExistence type="inferred from homology"/>
<dbReference type="GO" id="GO:0051903">
    <property type="term" value="F:S-(hydroxymethyl)glutathione dehydrogenase [NAD(P)+] activity"/>
    <property type="evidence" value="ECO:0007669"/>
    <property type="project" value="TreeGrafter"/>
</dbReference>
<dbReference type="PROSITE" id="PS00059">
    <property type="entry name" value="ADH_ZINC"/>
    <property type="match status" value="1"/>
</dbReference>
<evidence type="ECO:0000256" key="3">
    <source>
        <dbReference type="ARBA" id="ARBA00022833"/>
    </source>
</evidence>
<accession>A0A3R9YRC3</accession>
<dbReference type="AlphaFoldDB" id="A0A3R9YRC3"/>
<sequence length="361" mass="38398">MRALLLSGIGVAQEVVDDLDVDLPQEHEVLVRTCACGVCHSDLHFRQGKWTSFPLPLVLGHECAGVVEKVGSQVSYLKPGDHVVGCLTPFCGECEYCLSGRMYICNGGGLNRPEGGKPRLSRRGKPVSQFVNLSGFAEMMLVHERALVKIDPEIPLDVAAVVGCAVTTGVGAVFNTAEVRPGETVAVFGCGGVGLNIIQGAYLAGASRIIAIDRSPAKAQAAQAYGATDVVVSDETVVERVVEMTKGGVDHAFEAVGLTVTAQAAFNVLKPGATATIVGLLPMGDKISVDSTMLTFDRRLRGSSMGSNRFRIDIPRYLKMWQDGRLKISEMITARITLDEVDDAMVALDTGDGITRSVAMF</sequence>
<keyword evidence="9" id="KW-1185">Reference proteome</keyword>
<keyword evidence="4" id="KW-0560">Oxidoreductase</keyword>
<dbReference type="InterPro" id="IPR036291">
    <property type="entry name" value="NAD(P)-bd_dom_sf"/>
</dbReference>
<comment type="caution">
    <text evidence="8">The sequence shown here is derived from an EMBL/GenBank/DDBJ whole genome shotgun (WGS) entry which is preliminary data.</text>
</comment>
<dbReference type="Pfam" id="PF00107">
    <property type="entry name" value="ADH_zinc_N"/>
    <property type="match status" value="1"/>
</dbReference>
<keyword evidence="3 6" id="KW-0862">Zinc</keyword>
<evidence type="ECO:0000313" key="9">
    <source>
        <dbReference type="Proteomes" id="UP000278398"/>
    </source>
</evidence>
<dbReference type="PANTHER" id="PTHR43880:SF12">
    <property type="entry name" value="ALCOHOL DEHYDROGENASE CLASS-3"/>
    <property type="match status" value="1"/>
</dbReference>
<dbReference type="PANTHER" id="PTHR43880">
    <property type="entry name" value="ALCOHOL DEHYDROGENASE"/>
    <property type="match status" value="1"/>
</dbReference>
<dbReference type="InterPro" id="IPR002328">
    <property type="entry name" value="ADH_Zn_CS"/>
</dbReference>
<dbReference type="RefSeq" id="WP_126701114.1">
    <property type="nucleotide sequence ID" value="NZ_RWKW01000062.1"/>
</dbReference>
<dbReference type="Gene3D" id="3.90.180.10">
    <property type="entry name" value="Medium-chain alcohol dehydrogenases, catalytic domain"/>
    <property type="match status" value="1"/>
</dbReference>
<dbReference type="GO" id="GO:0046294">
    <property type="term" value="P:formaldehyde catabolic process"/>
    <property type="evidence" value="ECO:0007669"/>
    <property type="project" value="TreeGrafter"/>
</dbReference>
<gene>
    <name evidence="8" type="ORF">EJC49_16895</name>
</gene>
<comment type="similarity">
    <text evidence="6">Belongs to the zinc-containing alcohol dehydrogenase family.</text>
</comment>